<dbReference type="AlphaFoldDB" id="A0A8H4QR08"/>
<evidence type="ECO:0000313" key="2">
    <source>
        <dbReference type="EMBL" id="KAF4615190.1"/>
    </source>
</evidence>
<keyword evidence="3" id="KW-1185">Reference proteome</keyword>
<protein>
    <submittedName>
        <fullName evidence="2">Uncharacterized protein</fullName>
    </submittedName>
</protein>
<proteinExistence type="predicted"/>
<organism evidence="2 3">
    <name type="scientific">Agrocybe pediades</name>
    <dbReference type="NCBI Taxonomy" id="84607"/>
    <lineage>
        <taxon>Eukaryota</taxon>
        <taxon>Fungi</taxon>
        <taxon>Dikarya</taxon>
        <taxon>Basidiomycota</taxon>
        <taxon>Agaricomycotina</taxon>
        <taxon>Agaricomycetes</taxon>
        <taxon>Agaricomycetidae</taxon>
        <taxon>Agaricales</taxon>
        <taxon>Agaricineae</taxon>
        <taxon>Strophariaceae</taxon>
        <taxon>Agrocybe</taxon>
    </lineage>
</organism>
<comment type="caution">
    <text evidence="2">The sequence shown here is derived from an EMBL/GenBank/DDBJ whole genome shotgun (WGS) entry which is preliminary data.</text>
</comment>
<dbReference type="Proteomes" id="UP000521872">
    <property type="component" value="Unassembled WGS sequence"/>
</dbReference>
<feature type="region of interest" description="Disordered" evidence="1">
    <location>
        <begin position="1"/>
        <end position="27"/>
    </location>
</feature>
<evidence type="ECO:0000256" key="1">
    <source>
        <dbReference type="SAM" id="MobiDB-lite"/>
    </source>
</evidence>
<evidence type="ECO:0000313" key="3">
    <source>
        <dbReference type="Proteomes" id="UP000521872"/>
    </source>
</evidence>
<sequence>MQAQDKIDPQSKGRNNEQRRRPLSSKQERKLMDYLDENFLELTRNFKKRSESTSSLKTLTAYLEAARKLLGIILQIPPLDPSAGLRIAYLLRLTGEVLGSIPGYSIGNSQSVPSVQETLQELADFLDDLDQSWLAVLQGQVWDPEMAEGVDLVLPIDDISRTPLPLKSTPPSQTEIARLRSLLFAGESSLEEWLTNQNAQPGENTADKDDLGDVTRMLERMGLLEEFDSLFARTLDYLGDFSGKVSQSIVNPDEEALME</sequence>
<dbReference type="EMBL" id="JAACJL010000044">
    <property type="protein sequence ID" value="KAF4615190.1"/>
    <property type="molecule type" value="Genomic_DNA"/>
</dbReference>
<reference evidence="2 3" key="1">
    <citation type="submission" date="2019-12" db="EMBL/GenBank/DDBJ databases">
        <authorList>
            <person name="Floudas D."/>
            <person name="Bentzer J."/>
            <person name="Ahren D."/>
            <person name="Johansson T."/>
            <person name="Persson P."/>
            <person name="Tunlid A."/>
        </authorList>
    </citation>
    <scope>NUCLEOTIDE SEQUENCE [LARGE SCALE GENOMIC DNA]</scope>
    <source>
        <strain evidence="2 3">CBS 102.39</strain>
    </source>
</reference>
<name>A0A8H4QR08_9AGAR</name>
<accession>A0A8H4QR08</accession>
<gene>
    <name evidence="2" type="ORF">D9613_003415</name>
</gene>